<accession>A0A9D1QPK2</accession>
<protein>
    <submittedName>
        <fullName evidence="2">Uncharacterized protein</fullName>
    </submittedName>
</protein>
<reference evidence="2" key="1">
    <citation type="journal article" date="2021" name="PeerJ">
        <title>Extensive microbial diversity within the chicken gut microbiome revealed by metagenomics and culture.</title>
        <authorList>
            <person name="Gilroy R."/>
            <person name="Ravi A."/>
            <person name="Getino M."/>
            <person name="Pursley I."/>
            <person name="Horton D.L."/>
            <person name="Alikhan N.F."/>
            <person name="Baker D."/>
            <person name="Gharbi K."/>
            <person name="Hall N."/>
            <person name="Watson M."/>
            <person name="Adriaenssens E.M."/>
            <person name="Foster-Nyarko E."/>
            <person name="Jarju S."/>
            <person name="Secka A."/>
            <person name="Antonio M."/>
            <person name="Oren A."/>
            <person name="Chaudhuri R.R."/>
            <person name="La Ragione R."/>
            <person name="Hildebrand F."/>
            <person name="Pallen M.J."/>
        </authorList>
    </citation>
    <scope>NUCLEOTIDE SEQUENCE</scope>
    <source>
        <strain evidence="2">CHK173-259</strain>
    </source>
</reference>
<organism evidence="2 3">
    <name type="scientific">Candidatus Levilactobacillus faecigallinarum</name>
    <dbReference type="NCBI Taxonomy" id="2838638"/>
    <lineage>
        <taxon>Bacteria</taxon>
        <taxon>Bacillati</taxon>
        <taxon>Bacillota</taxon>
        <taxon>Bacilli</taxon>
        <taxon>Lactobacillales</taxon>
        <taxon>Lactobacillaceae</taxon>
        <taxon>Levilactobacillus</taxon>
    </lineage>
</organism>
<keyword evidence="1" id="KW-1133">Transmembrane helix</keyword>
<feature type="transmembrane region" description="Helical" evidence="1">
    <location>
        <begin position="109"/>
        <end position="131"/>
    </location>
</feature>
<feature type="transmembrane region" description="Helical" evidence="1">
    <location>
        <begin position="7"/>
        <end position="24"/>
    </location>
</feature>
<dbReference type="Proteomes" id="UP000886822">
    <property type="component" value="Unassembled WGS sequence"/>
</dbReference>
<feature type="transmembrane region" description="Helical" evidence="1">
    <location>
        <begin position="36"/>
        <end position="54"/>
    </location>
</feature>
<dbReference type="EMBL" id="DXGJ01000009">
    <property type="protein sequence ID" value="HIW71135.1"/>
    <property type="molecule type" value="Genomic_DNA"/>
</dbReference>
<reference evidence="2" key="2">
    <citation type="submission" date="2021-04" db="EMBL/GenBank/DDBJ databases">
        <authorList>
            <person name="Gilroy R."/>
        </authorList>
    </citation>
    <scope>NUCLEOTIDE SEQUENCE</scope>
    <source>
        <strain evidence="2">CHK173-259</strain>
    </source>
</reference>
<keyword evidence="1" id="KW-0812">Transmembrane</keyword>
<name>A0A9D1QPK2_9LACO</name>
<evidence type="ECO:0000313" key="2">
    <source>
        <dbReference type="EMBL" id="HIW71135.1"/>
    </source>
</evidence>
<comment type="caution">
    <text evidence="2">The sequence shown here is derived from an EMBL/GenBank/DDBJ whole genome shotgun (WGS) entry which is preliminary data.</text>
</comment>
<dbReference type="AlphaFoldDB" id="A0A9D1QPK2"/>
<sequence>MKILFKAYLVGLVPGSLISIISNFDVAQATVNFKLSWWNVYLLVSYLVFLPLLYRARVNLWQMSDRVTKQVTQPRPHADQEAMRLGSNFANTGLFGMARIGDFRGSEGWIVRWGMSFVWRLAWVLFGPFIYGYKLWKKSHD</sequence>
<proteinExistence type="predicted"/>
<evidence type="ECO:0000313" key="3">
    <source>
        <dbReference type="Proteomes" id="UP000886822"/>
    </source>
</evidence>
<keyword evidence="1" id="KW-0472">Membrane</keyword>
<gene>
    <name evidence="2" type="ORF">H9875_00780</name>
</gene>
<evidence type="ECO:0000256" key="1">
    <source>
        <dbReference type="SAM" id="Phobius"/>
    </source>
</evidence>